<evidence type="ECO:0000256" key="1">
    <source>
        <dbReference type="SAM" id="MobiDB-lite"/>
    </source>
</evidence>
<name>A0AAD6DAJ8_9EURO</name>
<comment type="caution">
    <text evidence="2">The sequence shown here is derived from an EMBL/GenBank/DDBJ whole genome shotgun (WGS) entry which is preliminary data.</text>
</comment>
<dbReference type="AlphaFoldDB" id="A0AAD6DAJ8"/>
<reference evidence="2 3" key="1">
    <citation type="journal article" date="2023" name="IMA Fungus">
        <title>Comparative genomic study of the Penicillium genus elucidates a diverse pangenome and 15 lateral gene transfer events.</title>
        <authorList>
            <person name="Petersen C."/>
            <person name="Sorensen T."/>
            <person name="Nielsen M.R."/>
            <person name="Sondergaard T.E."/>
            <person name="Sorensen J.L."/>
            <person name="Fitzpatrick D.A."/>
            <person name="Frisvad J.C."/>
            <person name="Nielsen K.L."/>
        </authorList>
    </citation>
    <scope>NUCLEOTIDE SEQUENCE [LARGE SCALE GENOMIC DNA]</scope>
    <source>
        <strain evidence="2 3">IBT 29057</strain>
    </source>
</reference>
<accession>A0AAD6DAJ8</accession>
<organism evidence="2 3">
    <name type="scientific">Penicillium hetheringtonii</name>
    <dbReference type="NCBI Taxonomy" id="911720"/>
    <lineage>
        <taxon>Eukaryota</taxon>
        <taxon>Fungi</taxon>
        <taxon>Dikarya</taxon>
        <taxon>Ascomycota</taxon>
        <taxon>Pezizomycotina</taxon>
        <taxon>Eurotiomycetes</taxon>
        <taxon>Eurotiomycetidae</taxon>
        <taxon>Eurotiales</taxon>
        <taxon>Aspergillaceae</taxon>
        <taxon>Penicillium</taxon>
    </lineage>
</organism>
<keyword evidence="3" id="KW-1185">Reference proteome</keyword>
<feature type="region of interest" description="Disordered" evidence="1">
    <location>
        <begin position="99"/>
        <end position="131"/>
    </location>
</feature>
<dbReference type="EMBL" id="JAQJAC010000010">
    <property type="protein sequence ID" value="KAJ5569158.1"/>
    <property type="molecule type" value="Genomic_DNA"/>
</dbReference>
<sequence>MCNIAYRQIDVGCGRVYQDLPRERKPWVLRCSGSQVYNMTKWFAKFVRFLLINTPWVGRRPRDHLANQSYTSFHMLRNLDHVHYIVNSVRSTECRRAQSIMGEGQQPSAPSVRPNRAHWRRPFEPLRGPAR</sequence>
<proteinExistence type="predicted"/>
<evidence type="ECO:0000313" key="3">
    <source>
        <dbReference type="Proteomes" id="UP001216150"/>
    </source>
</evidence>
<dbReference type="Proteomes" id="UP001216150">
    <property type="component" value="Unassembled WGS sequence"/>
</dbReference>
<gene>
    <name evidence="2" type="ORF">N7450_011644</name>
</gene>
<protein>
    <submittedName>
        <fullName evidence="2">Uncharacterized protein</fullName>
    </submittedName>
</protein>
<evidence type="ECO:0000313" key="2">
    <source>
        <dbReference type="EMBL" id="KAJ5569158.1"/>
    </source>
</evidence>